<name>A0A9X0B8I5_9EURO</name>
<evidence type="ECO:0000313" key="6">
    <source>
        <dbReference type="EMBL" id="KAJ5392077.1"/>
    </source>
</evidence>
<protein>
    <submittedName>
        <fullName evidence="6">Ubiquitin-conjugating enzyme E2</fullName>
    </submittedName>
</protein>
<dbReference type="Pfam" id="PF00179">
    <property type="entry name" value="UQ_con"/>
    <property type="match status" value="1"/>
</dbReference>
<evidence type="ECO:0000256" key="4">
    <source>
        <dbReference type="SAM" id="MobiDB-lite"/>
    </source>
</evidence>
<dbReference type="InterPro" id="IPR000608">
    <property type="entry name" value="UBC"/>
</dbReference>
<dbReference type="OrthoDB" id="10069349at2759"/>
<feature type="compositionally biased region" description="Polar residues" evidence="4">
    <location>
        <begin position="249"/>
        <end position="266"/>
    </location>
</feature>
<dbReference type="PANTHER" id="PTHR24068">
    <property type="entry name" value="UBIQUITIN-CONJUGATING ENZYME E2"/>
    <property type="match status" value="1"/>
</dbReference>
<evidence type="ECO:0000259" key="5">
    <source>
        <dbReference type="PROSITE" id="PS50127"/>
    </source>
</evidence>
<feature type="region of interest" description="Disordered" evidence="4">
    <location>
        <begin position="437"/>
        <end position="460"/>
    </location>
</feature>
<feature type="compositionally biased region" description="Basic and acidic residues" evidence="4">
    <location>
        <begin position="167"/>
        <end position="189"/>
    </location>
</feature>
<sequence>MPSNLRRLAADHAALHNELPPYYMLSPDDGHVADDLSQLTILLAGPAGTPYSQGLWRLHLKMPADYPKSPPKAAFRTKIWHPNVEENTGAVCVDTLKRDWQSKLTLRDVLVTISCLLINPNPDSALNSSAGNLLREDFQTFAHQAKLMTSIHAPIPPNFATAVREAKYRGEDPDSISEAEKKEQKETTVHPRLRKQPRLNTEMTMKPTRRAPTAPPTNQQPTAPALAPPPPPQDENMSDSENEDPASASKENNPSLSPTPIRQNLTPPSPRKALGKRPLSVLSIPYPDDQDTEMMIIDTDDDQDQHNHHSSNSEQNITANNNHTHHPNTRSRSRSPRKSPKRIFLGKQALSPTTTPQTIPPFRLRDDMQIYEDVPDRTLSDFSSRFGTAGPGMSRSVQEVPSPHRGHGGTAPLSNPNTASAMHPISALTAPIQSKVMKKVPSGPRKGVQKAKPRIGVRRL</sequence>
<dbReference type="PROSITE" id="PS00183">
    <property type="entry name" value="UBC_1"/>
    <property type="match status" value="1"/>
</dbReference>
<feature type="compositionally biased region" description="Low complexity" evidence="4">
    <location>
        <begin position="310"/>
        <end position="322"/>
    </location>
</feature>
<evidence type="ECO:0000256" key="2">
    <source>
        <dbReference type="ARBA" id="ARBA00022786"/>
    </source>
</evidence>
<feature type="region of interest" description="Disordered" evidence="4">
    <location>
        <begin position="167"/>
        <end position="362"/>
    </location>
</feature>
<dbReference type="InterPro" id="IPR023313">
    <property type="entry name" value="UBQ-conjugating_AS"/>
</dbReference>
<evidence type="ECO:0000256" key="3">
    <source>
        <dbReference type="PROSITE-ProRule" id="PRU10133"/>
    </source>
</evidence>
<comment type="caution">
    <text evidence="6">The sequence shown here is derived from an EMBL/GenBank/DDBJ whole genome shotgun (WGS) entry which is preliminary data.</text>
</comment>
<feature type="compositionally biased region" description="Low complexity" evidence="4">
    <location>
        <begin position="210"/>
        <end position="225"/>
    </location>
</feature>
<reference evidence="6" key="1">
    <citation type="submission" date="2022-12" db="EMBL/GenBank/DDBJ databases">
        <authorList>
            <person name="Petersen C."/>
        </authorList>
    </citation>
    <scope>NUCLEOTIDE SEQUENCE</scope>
    <source>
        <strain evidence="6">IBT 29677</strain>
    </source>
</reference>
<dbReference type="GeneID" id="81371184"/>
<keyword evidence="7" id="KW-1185">Reference proteome</keyword>
<feature type="compositionally biased region" description="Acidic residues" evidence="4">
    <location>
        <begin position="288"/>
        <end position="303"/>
    </location>
</feature>
<dbReference type="FunFam" id="3.10.110.10:FF:000077">
    <property type="entry name" value="Ubiquitin conjugating enzyme E2"/>
    <property type="match status" value="1"/>
</dbReference>
<dbReference type="Proteomes" id="UP001147747">
    <property type="component" value="Unassembled WGS sequence"/>
</dbReference>
<keyword evidence="2" id="KW-0833">Ubl conjugation pathway</keyword>
<feature type="active site" description="Glycyl thioester intermediate" evidence="3">
    <location>
        <position position="92"/>
    </location>
</feature>
<evidence type="ECO:0000256" key="1">
    <source>
        <dbReference type="ARBA" id="ARBA00022679"/>
    </source>
</evidence>
<dbReference type="AlphaFoldDB" id="A0A9X0B8I5"/>
<dbReference type="GO" id="GO:0016740">
    <property type="term" value="F:transferase activity"/>
    <property type="evidence" value="ECO:0007669"/>
    <property type="project" value="UniProtKB-KW"/>
</dbReference>
<dbReference type="InterPro" id="IPR016135">
    <property type="entry name" value="UBQ-conjugating_enzyme/RWD"/>
</dbReference>
<evidence type="ECO:0000313" key="7">
    <source>
        <dbReference type="Proteomes" id="UP001147747"/>
    </source>
</evidence>
<gene>
    <name evidence="6" type="ORF">N7509_007567</name>
</gene>
<dbReference type="Gene3D" id="3.10.110.10">
    <property type="entry name" value="Ubiquitin Conjugating Enzyme"/>
    <property type="match status" value="1"/>
</dbReference>
<keyword evidence="1" id="KW-0808">Transferase</keyword>
<organism evidence="6 7">
    <name type="scientific">Penicillium cosmopolitanum</name>
    <dbReference type="NCBI Taxonomy" id="1131564"/>
    <lineage>
        <taxon>Eukaryota</taxon>
        <taxon>Fungi</taxon>
        <taxon>Dikarya</taxon>
        <taxon>Ascomycota</taxon>
        <taxon>Pezizomycotina</taxon>
        <taxon>Eurotiomycetes</taxon>
        <taxon>Eurotiomycetidae</taxon>
        <taxon>Eurotiales</taxon>
        <taxon>Aspergillaceae</taxon>
        <taxon>Penicillium</taxon>
    </lineage>
</organism>
<feature type="region of interest" description="Disordered" evidence="4">
    <location>
        <begin position="389"/>
        <end position="421"/>
    </location>
</feature>
<feature type="compositionally biased region" description="Basic residues" evidence="4">
    <location>
        <begin position="323"/>
        <end position="341"/>
    </location>
</feature>
<dbReference type="EMBL" id="JAPZBU010000008">
    <property type="protein sequence ID" value="KAJ5392077.1"/>
    <property type="molecule type" value="Genomic_DNA"/>
</dbReference>
<proteinExistence type="predicted"/>
<accession>A0A9X0B8I5</accession>
<reference evidence="6" key="2">
    <citation type="journal article" date="2023" name="IMA Fungus">
        <title>Comparative genomic study of the Penicillium genus elucidates a diverse pangenome and 15 lateral gene transfer events.</title>
        <authorList>
            <person name="Petersen C."/>
            <person name="Sorensen T."/>
            <person name="Nielsen M.R."/>
            <person name="Sondergaard T.E."/>
            <person name="Sorensen J.L."/>
            <person name="Fitzpatrick D.A."/>
            <person name="Frisvad J.C."/>
            <person name="Nielsen K.L."/>
        </authorList>
    </citation>
    <scope>NUCLEOTIDE SEQUENCE</scope>
    <source>
        <strain evidence="6">IBT 29677</strain>
    </source>
</reference>
<dbReference type="PROSITE" id="PS50127">
    <property type="entry name" value="UBC_2"/>
    <property type="match status" value="1"/>
</dbReference>
<dbReference type="SMART" id="SM00212">
    <property type="entry name" value="UBCc"/>
    <property type="match status" value="1"/>
</dbReference>
<feature type="compositionally biased region" description="Basic residues" evidence="4">
    <location>
        <begin position="447"/>
        <end position="460"/>
    </location>
</feature>
<dbReference type="SUPFAM" id="SSF54495">
    <property type="entry name" value="UBC-like"/>
    <property type="match status" value="1"/>
</dbReference>
<feature type="domain" description="UBC core" evidence="5">
    <location>
        <begin position="3"/>
        <end position="154"/>
    </location>
</feature>
<dbReference type="RefSeq" id="XP_056487755.1">
    <property type="nucleotide sequence ID" value="XM_056632204.1"/>
</dbReference>